<evidence type="ECO:0000256" key="2">
    <source>
        <dbReference type="SAM" id="SignalP"/>
    </source>
</evidence>
<dbReference type="SUPFAM" id="SSF75011">
    <property type="entry name" value="3-carboxy-cis,cis-mucoante lactonizing enzyme"/>
    <property type="match status" value="1"/>
</dbReference>
<reference evidence="3 4" key="1">
    <citation type="submission" date="2015-07" db="EMBL/GenBank/DDBJ databases">
        <title>Genome analysis of myxobacterium Chondromyces crocatus Cm c5 reveals a high potential for natural compound synthesis and the genetic basis for the loss of fruiting body formation.</title>
        <authorList>
            <person name="Zaburannyi N."/>
            <person name="Bunk B."/>
            <person name="Maier J."/>
            <person name="Overmann J."/>
            <person name="Mueller R."/>
        </authorList>
    </citation>
    <scope>NUCLEOTIDE SEQUENCE [LARGE SCALE GENOMIC DNA]</scope>
    <source>
        <strain evidence="3 4">Cm c5</strain>
    </source>
</reference>
<evidence type="ECO:0008006" key="5">
    <source>
        <dbReference type="Google" id="ProtNLM"/>
    </source>
</evidence>
<accession>A0A0K1EB89</accession>
<feature type="signal peptide" evidence="2">
    <location>
        <begin position="1"/>
        <end position="35"/>
    </location>
</feature>
<evidence type="ECO:0000313" key="3">
    <source>
        <dbReference type="EMBL" id="AKT38146.1"/>
    </source>
</evidence>
<gene>
    <name evidence="3" type="ORF">CMC5_022890</name>
</gene>
<dbReference type="STRING" id="52.CMC5_022890"/>
<sequence>MACGDSRRRGLRSRVWISWLAAVCAALSAQGLGCAGGVSTGFDVAGEGGSGGNGGSTANAGGGNDEGGGGGDLLDPGSIGDEPGDGCSDAARSIYLLGQSDTLYRFDPGTLALTTIGTLDCPRSGGPSSAFSMAVDRKGVAWVLFSNRKLYQVNIETAACTATDYQTYQHQLSVFGMGFVSRGEGSQEETLYLADYFGRGIASLDTQSLTVAPIVSYGNELGSAELTGTGDGRLFGFFRGTPDYIAEVNPGTGQFLSKTIPPEIQIGAGWAFAHWGGDFYLFTNPGADGTKVDRYSLNSGTKTTVMMGIPDNIVGAGVSTCAPLKHPQ</sequence>
<feature type="compositionally biased region" description="Gly residues" evidence="1">
    <location>
        <begin position="51"/>
        <end position="72"/>
    </location>
</feature>
<keyword evidence="2" id="KW-0732">Signal</keyword>
<dbReference type="KEGG" id="ccro:CMC5_022890"/>
<dbReference type="EMBL" id="CP012159">
    <property type="protein sequence ID" value="AKT38146.1"/>
    <property type="molecule type" value="Genomic_DNA"/>
</dbReference>
<keyword evidence="4" id="KW-1185">Reference proteome</keyword>
<name>A0A0K1EB89_CHOCO</name>
<proteinExistence type="predicted"/>
<feature type="region of interest" description="Disordered" evidence="1">
    <location>
        <begin position="51"/>
        <end position="82"/>
    </location>
</feature>
<feature type="chain" id="PRO_5005459164" description="Secreted protein" evidence="2">
    <location>
        <begin position="36"/>
        <end position="328"/>
    </location>
</feature>
<evidence type="ECO:0000313" key="4">
    <source>
        <dbReference type="Proteomes" id="UP000067626"/>
    </source>
</evidence>
<dbReference type="AlphaFoldDB" id="A0A0K1EB89"/>
<dbReference type="Proteomes" id="UP000067626">
    <property type="component" value="Chromosome"/>
</dbReference>
<evidence type="ECO:0000256" key="1">
    <source>
        <dbReference type="SAM" id="MobiDB-lite"/>
    </source>
</evidence>
<protein>
    <recommendedName>
        <fullName evidence="5">Secreted protein</fullName>
    </recommendedName>
</protein>
<organism evidence="3 4">
    <name type="scientific">Chondromyces crocatus</name>
    <dbReference type="NCBI Taxonomy" id="52"/>
    <lineage>
        <taxon>Bacteria</taxon>
        <taxon>Pseudomonadati</taxon>
        <taxon>Myxococcota</taxon>
        <taxon>Polyangia</taxon>
        <taxon>Polyangiales</taxon>
        <taxon>Polyangiaceae</taxon>
        <taxon>Chondromyces</taxon>
    </lineage>
</organism>